<proteinExistence type="predicted"/>
<keyword evidence="3" id="KW-1185">Reference proteome</keyword>
<gene>
    <name evidence="2" type="ORF">N791_03530</name>
</gene>
<evidence type="ECO:0000313" key="3">
    <source>
        <dbReference type="Proteomes" id="UP000030003"/>
    </source>
</evidence>
<reference evidence="2 3" key="1">
    <citation type="submission" date="2013-08" db="EMBL/GenBank/DDBJ databases">
        <title>Genomic analysis of Lysobacter defluvii.</title>
        <authorList>
            <person name="Wang Q."/>
            <person name="Wang G."/>
        </authorList>
    </citation>
    <scope>NUCLEOTIDE SEQUENCE [LARGE SCALE GENOMIC DNA]</scope>
    <source>
        <strain evidence="2 3">IMMIB APB-9</strain>
    </source>
</reference>
<feature type="region of interest" description="Disordered" evidence="1">
    <location>
        <begin position="1"/>
        <end position="22"/>
    </location>
</feature>
<organism evidence="2 3">
    <name type="scientific">Lysobacter defluvii IMMIB APB-9 = DSM 18482</name>
    <dbReference type="NCBI Taxonomy" id="1385515"/>
    <lineage>
        <taxon>Bacteria</taxon>
        <taxon>Pseudomonadati</taxon>
        <taxon>Pseudomonadota</taxon>
        <taxon>Gammaproteobacteria</taxon>
        <taxon>Lysobacterales</taxon>
        <taxon>Lysobacteraceae</taxon>
        <taxon>Novilysobacter</taxon>
    </lineage>
</organism>
<protein>
    <recommendedName>
        <fullName evidence="4">Transposase</fullName>
    </recommendedName>
</protein>
<comment type="caution">
    <text evidence="2">The sequence shown here is derived from an EMBL/GenBank/DDBJ whole genome shotgun (WGS) entry which is preliminary data.</text>
</comment>
<dbReference type="EMBL" id="AVBH01000340">
    <property type="protein sequence ID" value="KGO97530.1"/>
    <property type="molecule type" value="Genomic_DNA"/>
</dbReference>
<evidence type="ECO:0000313" key="2">
    <source>
        <dbReference type="EMBL" id="KGO97530.1"/>
    </source>
</evidence>
<name>A0A0A0M339_9GAMM</name>
<dbReference type="STRING" id="1385515.GCA_000423325_01421"/>
<sequence length="81" mass="9173">DQPRDPPRTGPGGHGRGHVPYAAGGTWVQDDCRALPQAEVCQVLRDRSWTLRQRFNHALQGEQREITAERRRIAQRLASDC</sequence>
<evidence type="ECO:0000256" key="1">
    <source>
        <dbReference type="SAM" id="MobiDB-lite"/>
    </source>
</evidence>
<evidence type="ECO:0008006" key="4">
    <source>
        <dbReference type="Google" id="ProtNLM"/>
    </source>
</evidence>
<dbReference type="Proteomes" id="UP000030003">
    <property type="component" value="Unassembled WGS sequence"/>
</dbReference>
<dbReference type="AlphaFoldDB" id="A0A0A0M339"/>
<feature type="non-terminal residue" evidence="2">
    <location>
        <position position="1"/>
    </location>
</feature>
<accession>A0A0A0M339</accession>